<dbReference type="SUPFAM" id="SSF81383">
    <property type="entry name" value="F-box domain"/>
    <property type="match status" value="1"/>
</dbReference>
<evidence type="ECO:0000313" key="4">
    <source>
        <dbReference type="Proteomes" id="UP000799302"/>
    </source>
</evidence>
<feature type="compositionally biased region" description="Basic residues" evidence="1">
    <location>
        <begin position="1"/>
        <end position="14"/>
    </location>
</feature>
<feature type="region of interest" description="Disordered" evidence="1">
    <location>
        <begin position="1"/>
        <end position="21"/>
    </location>
</feature>
<gene>
    <name evidence="3" type="ORF">BT63DRAFT_374519</name>
</gene>
<dbReference type="OrthoDB" id="550575at2759"/>
<dbReference type="AlphaFoldDB" id="A0A6A6U822"/>
<dbReference type="Pfam" id="PF13516">
    <property type="entry name" value="LRR_6"/>
    <property type="match status" value="1"/>
</dbReference>
<dbReference type="InterPro" id="IPR032675">
    <property type="entry name" value="LRR_dom_sf"/>
</dbReference>
<reference evidence="3" key="1">
    <citation type="journal article" date="2020" name="Stud. Mycol.">
        <title>101 Dothideomycetes genomes: a test case for predicting lifestyles and emergence of pathogens.</title>
        <authorList>
            <person name="Haridas S."/>
            <person name="Albert R."/>
            <person name="Binder M."/>
            <person name="Bloem J."/>
            <person name="Labutti K."/>
            <person name="Salamov A."/>
            <person name="Andreopoulos B."/>
            <person name="Baker S."/>
            <person name="Barry K."/>
            <person name="Bills G."/>
            <person name="Bluhm B."/>
            <person name="Cannon C."/>
            <person name="Castanera R."/>
            <person name="Culley D."/>
            <person name="Daum C."/>
            <person name="Ezra D."/>
            <person name="Gonzalez J."/>
            <person name="Henrissat B."/>
            <person name="Kuo A."/>
            <person name="Liang C."/>
            <person name="Lipzen A."/>
            <person name="Lutzoni F."/>
            <person name="Magnuson J."/>
            <person name="Mondo S."/>
            <person name="Nolan M."/>
            <person name="Ohm R."/>
            <person name="Pangilinan J."/>
            <person name="Park H.-J."/>
            <person name="Ramirez L."/>
            <person name="Alfaro M."/>
            <person name="Sun H."/>
            <person name="Tritt A."/>
            <person name="Yoshinaga Y."/>
            <person name="Zwiers L.-H."/>
            <person name="Turgeon B."/>
            <person name="Goodwin S."/>
            <person name="Spatafora J."/>
            <person name="Crous P."/>
            <person name="Grigoriev I."/>
        </authorList>
    </citation>
    <scope>NUCLEOTIDE SEQUENCE</scope>
    <source>
        <strain evidence="3">CBS 115976</strain>
    </source>
</reference>
<sequence>MAPNTKKSKGRKRMFLGLHRISSSPSLAKMRPYKSSSRASMSCVSLHSSYDPMSSSSLNSELSQQFSTAPTSAANSPGPATPTFDLRPRARTLERNLSSNVGLPFGVHPVSPGLSEGTIAEEDYFSCAGTADEVQDLPRRKNFNFWNDMPSEIRIQVLSFLTPREVVRSSRVSKIWYDFCFDGQLWSRLDASEYYRDIPADALVKIISNAGPFVRDLNLRGCVQLREKWTLKGLIEACGNLENFSLEGCLIDRASVHSFLLQNSRLVHINVSGLPAVTNAALKIIGQNCPKLELLNVTWCQNVDTRGIRKVVEGCPNLKDLRAGEVRGWDDVAFCLELFERNSLERLALTNCDAFTDQALSALIVGVNGEKDWDTGRIICPPRKFKHLDFTRCRQLTDASIQLLAHNIPDLEGLHLAKCNQPNTLPATWITDASLTKILPTFPRLTHLDLEELENITNATLSAIATSPAANILKHLSISYCEALTDAGMVPLIRACRHLERIDMDNTRISDLCLIEAAAAVRERNRQAAKKVVGKRGVAQDVHIGLRMVVYDCPNVTWMGVREVLSRNAEVIRPPSHILLNPASASFSSTNIADSPTYCHEVISLKAFYTWQPTINEHSKRVHACDFDRARRLERKWAEFMMLGEEASQGGRRRRRRMREALEAMHGEEGVVDANGVAVRRRRARSSPLNGGNSCTVM</sequence>
<feature type="compositionally biased region" description="Low complexity" evidence="1">
    <location>
        <begin position="54"/>
        <end position="67"/>
    </location>
</feature>
<dbReference type="PANTHER" id="PTHR13318">
    <property type="entry name" value="PARTNER OF PAIRED, ISOFORM B-RELATED"/>
    <property type="match status" value="1"/>
</dbReference>
<evidence type="ECO:0000259" key="2">
    <source>
        <dbReference type="PROSITE" id="PS50181"/>
    </source>
</evidence>
<accession>A0A6A6U822</accession>
<dbReference type="PANTHER" id="PTHR13318:SF190">
    <property type="entry name" value="PARTNER OF PAIRED, ISOFORM B"/>
    <property type="match status" value="1"/>
</dbReference>
<name>A0A6A6U822_9PEZI</name>
<dbReference type="SUPFAM" id="SSF52047">
    <property type="entry name" value="RNI-like"/>
    <property type="match status" value="2"/>
</dbReference>
<evidence type="ECO:0000256" key="1">
    <source>
        <dbReference type="SAM" id="MobiDB-lite"/>
    </source>
</evidence>
<feature type="domain" description="F-box" evidence="2">
    <location>
        <begin position="143"/>
        <end position="189"/>
    </location>
</feature>
<dbReference type="Gene3D" id="3.80.10.10">
    <property type="entry name" value="Ribonuclease Inhibitor"/>
    <property type="match status" value="3"/>
</dbReference>
<dbReference type="PROSITE" id="PS50181">
    <property type="entry name" value="FBOX"/>
    <property type="match status" value="1"/>
</dbReference>
<feature type="region of interest" description="Disordered" evidence="1">
    <location>
        <begin position="54"/>
        <end position="85"/>
    </location>
</feature>
<proteinExistence type="predicted"/>
<dbReference type="GO" id="GO:0031146">
    <property type="term" value="P:SCF-dependent proteasomal ubiquitin-dependent protein catabolic process"/>
    <property type="evidence" value="ECO:0007669"/>
    <property type="project" value="TreeGrafter"/>
</dbReference>
<dbReference type="Pfam" id="PF12937">
    <property type="entry name" value="F-box-like"/>
    <property type="match status" value="1"/>
</dbReference>
<organism evidence="3 4">
    <name type="scientific">Microthyrium microscopicum</name>
    <dbReference type="NCBI Taxonomy" id="703497"/>
    <lineage>
        <taxon>Eukaryota</taxon>
        <taxon>Fungi</taxon>
        <taxon>Dikarya</taxon>
        <taxon>Ascomycota</taxon>
        <taxon>Pezizomycotina</taxon>
        <taxon>Dothideomycetes</taxon>
        <taxon>Dothideomycetes incertae sedis</taxon>
        <taxon>Microthyriales</taxon>
        <taxon>Microthyriaceae</taxon>
        <taxon>Microthyrium</taxon>
    </lineage>
</organism>
<keyword evidence="4" id="KW-1185">Reference proteome</keyword>
<dbReference type="SMART" id="SM00256">
    <property type="entry name" value="FBOX"/>
    <property type="match status" value="1"/>
</dbReference>
<dbReference type="InterPro" id="IPR001611">
    <property type="entry name" value="Leu-rich_rpt"/>
</dbReference>
<dbReference type="GO" id="GO:0019005">
    <property type="term" value="C:SCF ubiquitin ligase complex"/>
    <property type="evidence" value="ECO:0007669"/>
    <property type="project" value="TreeGrafter"/>
</dbReference>
<evidence type="ECO:0000313" key="3">
    <source>
        <dbReference type="EMBL" id="KAF2668415.1"/>
    </source>
</evidence>
<protein>
    <submittedName>
        <fullName evidence="3">RNI-like protein</fullName>
    </submittedName>
</protein>
<dbReference type="InterPro" id="IPR036047">
    <property type="entry name" value="F-box-like_dom_sf"/>
</dbReference>
<dbReference type="InterPro" id="IPR006553">
    <property type="entry name" value="Leu-rich_rpt_Cys-con_subtyp"/>
</dbReference>
<dbReference type="InterPro" id="IPR001810">
    <property type="entry name" value="F-box_dom"/>
</dbReference>
<dbReference type="Proteomes" id="UP000799302">
    <property type="component" value="Unassembled WGS sequence"/>
</dbReference>
<dbReference type="EMBL" id="MU004236">
    <property type="protein sequence ID" value="KAF2668415.1"/>
    <property type="molecule type" value="Genomic_DNA"/>
</dbReference>
<dbReference type="SMART" id="SM00367">
    <property type="entry name" value="LRR_CC"/>
    <property type="match status" value="6"/>
</dbReference>